<dbReference type="InterPro" id="IPR041569">
    <property type="entry name" value="AAA_lid_3"/>
</dbReference>
<gene>
    <name evidence="4" type="ORF">R5R35_003531</name>
</gene>
<reference evidence="4 5" key="1">
    <citation type="submission" date="2024-03" db="EMBL/GenBank/DDBJ databases">
        <title>The genome assembly and annotation of the cricket Gryllus longicercus Weissman &amp; Gray.</title>
        <authorList>
            <person name="Szrajer S."/>
            <person name="Gray D."/>
            <person name="Ylla G."/>
        </authorList>
    </citation>
    <scope>NUCLEOTIDE SEQUENCE [LARGE SCALE GENOMIC DNA]</scope>
    <source>
        <strain evidence="4">DAG 2021-001</strain>
        <tissue evidence="4">Whole body minus gut</tissue>
    </source>
</reference>
<dbReference type="EMBL" id="JAZDUA010000108">
    <property type="protein sequence ID" value="KAK7867861.1"/>
    <property type="molecule type" value="Genomic_DNA"/>
</dbReference>
<protein>
    <recommendedName>
        <fullName evidence="3">AAA+ ATPase domain-containing protein</fullName>
    </recommendedName>
</protein>
<feature type="domain" description="AAA+ ATPase" evidence="3">
    <location>
        <begin position="517"/>
        <end position="674"/>
    </location>
</feature>
<keyword evidence="2" id="KW-0067">ATP-binding</keyword>
<dbReference type="InterPro" id="IPR003959">
    <property type="entry name" value="ATPase_AAA_core"/>
</dbReference>
<comment type="caution">
    <text evidence="4">The sequence shown here is derived from an EMBL/GenBank/DDBJ whole genome shotgun (WGS) entry which is preliminary data.</text>
</comment>
<evidence type="ECO:0000256" key="2">
    <source>
        <dbReference type="ARBA" id="ARBA00022840"/>
    </source>
</evidence>
<sequence>MECVDLKRIPLEGNVCCQQKCYLSEHVFKKINQSFCPRVYALLALSSKCKCICRLGLEKDLHSSFIKFNDSVVSYKECQQTKDGFPCEPLDRNIERVNIEEIGIVQIVNSVKSVSVSVVFTDVKAIKKWKNNSSNLSNIVKSILQLYVISDCSVVFLDNLDAQQRLGIHCIVVHRMSTFGSVESILGRVCSSTKVSTFKLLSQLRFELKQNVQNSLELGGLSKPYQALKEIIESQSLRSKGKGLQPPQQVLLIGPSGCGKTSLVQKIAGDCGAILVSILGPELYHPKPGDTEDALRRVFQEASDLADEGLTVLLLDEVDSICLKREEARSSYTARATSQLLSLLEKVGETPNLVVIATTNRVHDIDTAIRRPGRLEIEIYIGVPTEKQRKEILYILTRPMLSLDFEYTAELCEAVANMTPGYVGADLSLLCQDVAFLQLKKHENSKFSELEDWLEYFHRALSRIRPSSLRSGLGVVTTHPVNLSDIGGLDDVKKTLEMAVKWPLLHPEAFARLGLPQPHGVLMYGPPGCAKTRLACALATATNTTFLATSAAELYSPFVGDAEKSVVELFHRARLGAPAILFIDEIDALLGSRSGREKGVHERVLSTFLTEMDGVGLSLDGAMSVHSRSDCYKEGGITCPGILVIAATNRPDILDDALLRPGRFDKLIYVPPPDALGRLDILRISLAKTPLAPCVNLQEIAAFTEYFSGADIKNLCREAALHALAEDGMGVADVKHKDFLWAIDSVRPSLTKSQIQWYNNFNISSKR</sequence>
<dbReference type="SMART" id="SM00382">
    <property type="entry name" value="AAA"/>
    <property type="match status" value="2"/>
</dbReference>
<dbReference type="GO" id="GO:0034098">
    <property type="term" value="C:VCP-NPL4-UFD1 AAA ATPase complex"/>
    <property type="evidence" value="ECO:0007669"/>
    <property type="project" value="TreeGrafter"/>
</dbReference>
<dbReference type="GO" id="GO:0005829">
    <property type="term" value="C:cytosol"/>
    <property type="evidence" value="ECO:0007669"/>
    <property type="project" value="TreeGrafter"/>
</dbReference>
<dbReference type="InterPro" id="IPR003960">
    <property type="entry name" value="ATPase_AAA_CS"/>
</dbReference>
<dbReference type="FunFam" id="3.40.50.300:FF:001921">
    <property type="entry name" value="AAA ATPase domain-containing protein"/>
    <property type="match status" value="1"/>
</dbReference>
<dbReference type="InterPro" id="IPR050168">
    <property type="entry name" value="AAA_ATPase_domain"/>
</dbReference>
<dbReference type="InterPro" id="IPR027417">
    <property type="entry name" value="P-loop_NTPase"/>
</dbReference>
<dbReference type="GO" id="GO:0031593">
    <property type="term" value="F:polyubiquitin modification-dependent protein binding"/>
    <property type="evidence" value="ECO:0007669"/>
    <property type="project" value="TreeGrafter"/>
</dbReference>
<dbReference type="Pfam" id="PF17862">
    <property type="entry name" value="AAA_lid_3"/>
    <property type="match status" value="1"/>
</dbReference>
<dbReference type="InterPro" id="IPR003593">
    <property type="entry name" value="AAA+_ATPase"/>
</dbReference>
<organism evidence="4 5">
    <name type="scientific">Gryllus longicercus</name>
    <dbReference type="NCBI Taxonomy" id="2509291"/>
    <lineage>
        <taxon>Eukaryota</taxon>
        <taxon>Metazoa</taxon>
        <taxon>Ecdysozoa</taxon>
        <taxon>Arthropoda</taxon>
        <taxon>Hexapoda</taxon>
        <taxon>Insecta</taxon>
        <taxon>Pterygota</taxon>
        <taxon>Neoptera</taxon>
        <taxon>Polyneoptera</taxon>
        <taxon>Orthoptera</taxon>
        <taxon>Ensifera</taxon>
        <taxon>Gryllidea</taxon>
        <taxon>Grylloidea</taxon>
        <taxon>Gryllidae</taxon>
        <taxon>Gryllinae</taxon>
        <taxon>Gryllus</taxon>
    </lineage>
</organism>
<dbReference type="GO" id="GO:0016887">
    <property type="term" value="F:ATP hydrolysis activity"/>
    <property type="evidence" value="ECO:0007669"/>
    <property type="project" value="InterPro"/>
</dbReference>
<dbReference type="Gene3D" id="1.10.8.60">
    <property type="match status" value="2"/>
</dbReference>
<dbReference type="GO" id="GO:0051228">
    <property type="term" value="P:mitotic spindle disassembly"/>
    <property type="evidence" value="ECO:0007669"/>
    <property type="project" value="TreeGrafter"/>
</dbReference>
<dbReference type="Proteomes" id="UP001378592">
    <property type="component" value="Unassembled WGS sequence"/>
</dbReference>
<dbReference type="PANTHER" id="PTHR23077">
    <property type="entry name" value="AAA-FAMILY ATPASE"/>
    <property type="match status" value="1"/>
</dbReference>
<dbReference type="PANTHER" id="PTHR23077:SF194">
    <property type="entry name" value="ATPASE FAMILY GENE 2 PROTEIN HOMOLOG B"/>
    <property type="match status" value="1"/>
</dbReference>
<keyword evidence="1" id="KW-0547">Nucleotide-binding</keyword>
<dbReference type="GO" id="GO:0030970">
    <property type="term" value="P:retrograde protein transport, ER to cytosol"/>
    <property type="evidence" value="ECO:0007669"/>
    <property type="project" value="TreeGrafter"/>
</dbReference>
<dbReference type="AlphaFoldDB" id="A0AAN9VQQ9"/>
<feature type="domain" description="AAA+ ATPase" evidence="3">
    <location>
        <begin position="246"/>
        <end position="385"/>
    </location>
</feature>
<evidence type="ECO:0000313" key="5">
    <source>
        <dbReference type="Proteomes" id="UP001378592"/>
    </source>
</evidence>
<dbReference type="FunFam" id="1.10.8.60:FF:000038">
    <property type="entry name" value="spermatogenesis-associated protein 5-like protein 1"/>
    <property type="match status" value="1"/>
</dbReference>
<dbReference type="GO" id="GO:0005524">
    <property type="term" value="F:ATP binding"/>
    <property type="evidence" value="ECO:0007669"/>
    <property type="project" value="UniProtKB-KW"/>
</dbReference>
<accession>A0AAN9VQQ9</accession>
<dbReference type="GO" id="GO:0097352">
    <property type="term" value="P:autophagosome maturation"/>
    <property type="evidence" value="ECO:0007669"/>
    <property type="project" value="TreeGrafter"/>
</dbReference>
<keyword evidence="5" id="KW-1185">Reference proteome</keyword>
<name>A0AAN9VQQ9_9ORTH</name>
<dbReference type="Gene3D" id="3.40.50.300">
    <property type="entry name" value="P-loop containing nucleotide triphosphate hydrolases"/>
    <property type="match status" value="2"/>
</dbReference>
<dbReference type="Pfam" id="PF00004">
    <property type="entry name" value="AAA"/>
    <property type="match status" value="2"/>
</dbReference>
<evidence type="ECO:0000313" key="4">
    <source>
        <dbReference type="EMBL" id="KAK7867861.1"/>
    </source>
</evidence>
<dbReference type="GO" id="GO:0005634">
    <property type="term" value="C:nucleus"/>
    <property type="evidence" value="ECO:0007669"/>
    <property type="project" value="TreeGrafter"/>
</dbReference>
<proteinExistence type="predicted"/>
<evidence type="ECO:0000256" key="1">
    <source>
        <dbReference type="ARBA" id="ARBA00022741"/>
    </source>
</evidence>
<dbReference type="SUPFAM" id="SSF52540">
    <property type="entry name" value="P-loop containing nucleoside triphosphate hydrolases"/>
    <property type="match status" value="2"/>
</dbReference>
<evidence type="ECO:0000259" key="3">
    <source>
        <dbReference type="SMART" id="SM00382"/>
    </source>
</evidence>
<dbReference type="PROSITE" id="PS00674">
    <property type="entry name" value="AAA"/>
    <property type="match status" value="2"/>
</dbReference>